<keyword evidence="2 4" id="KW-0547">Nucleotide-binding</keyword>
<dbReference type="GO" id="GO:0004357">
    <property type="term" value="F:glutamate-cysteine ligase activity"/>
    <property type="evidence" value="ECO:0007669"/>
    <property type="project" value="UniProtKB-EC"/>
</dbReference>
<dbReference type="Proteomes" id="UP000477739">
    <property type="component" value="Unassembled WGS sequence"/>
</dbReference>
<comment type="subunit">
    <text evidence="4">Homodimer.</text>
</comment>
<dbReference type="GO" id="GO:0042398">
    <property type="term" value="P:modified amino acid biosynthetic process"/>
    <property type="evidence" value="ECO:0007669"/>
    <property type="project" value="InterPro"/>
</dbReference>
<dbReference type="NCBIfam" id="NF010040">
    <property type="entry name" value="PRK13516.1"/>
    <property type="match status" value="1"/>
</dbReference>
<dbReference type="InterPro" id="IPR011793">
    <property type="entry name" value="YbdK"/>
</dbReference>
<accession>A0A6L6IGM8</accession>
<dbReference type="PANTHER" id="PTHR36510">
    <property type="entry name" value="GLUTAMATE--CYSTEINE LIGASE 2-RELATED"/>
    <property type="match status" value="1"/>
</dbReference>
<dbReference type="Gene3D" id="3.30.590.20">
    <property type="match status" value="1"/>
</dbReference>
<dbReference type="EMBL" id="WMJZ01000001">
    <property type="protein sequence ID" value="MTH44828.1"/>
    <property type="molecule type" value="Genomic_DNA"/>
</dbReference>
<dbReference type="NCBIfam" id="TIGR02050">
    <property type="entry name" value="gshA_cyan_rel"/>
    <property type="match status" value="1"/>
</dbReference>
<dbReference type="EC" id="6.3.2.2" evidence="4"/>
<evidence type="ECO:0000256" key="3">
    <source>
        <dbReference type="ARBA" id="ARBA00022840"/>
    </source>
</evidence>
<dbReference type="GO" id="GO:0005524">
    <property type="term" value="F:ATP binding"/>
    <property type="evidence" value="ECO:0007669"/>
    <property type="project" value="UniProtKB-KW"/>
</dbReference>
<dbReference type="RefSeq" id="WP_155106525.1">
    <property type="nucleotide sequence ID" value="NZ_WMJZ01000001.1"/>
</dbReference>
<dbReference type="InterPro" id="IPR006336">
    <property type="entry name" value="GCS2"/>
</dbReference>
<dbReference type="AlphaFoldDB" id="A0A6L6IGM8"/>
<organism evidence="5 6">
    <name type="scientific">Intestinirhabdus alba</name>
    <dbReference type="NCBI Taxonomy" id="2899544"/>
    <lineage>
        <taxon>Bacteria</taxon>
        <taxon>Pseudomonadati</taxon>
        <taxon>Pseudomonadota</taxon>
        <taxon>Gammaproteobacteria</taxon>
        <taxon>Enterobacterales</taxon>
        <taxon>Enterobacteriaceae</taxon>
        <taxon>Intestinirhabdus</taxon>
    </lineage>
</organism>
<evidence type="ECO:0000256" key="1">
    <source>
        <dbReference type="ARBA" id="ARBA00022598"/>
    </source>
</evidence>
<sequence>MSLPDFHVSERFTLGIELEMQVVNPPGYDLSQESTALIDAVQGQLTAGEVKHDITESMLEMATGVCRSIDRAAAQLFAMRQAILEAAAERHLAISGGGTHPFQTWQRQEVSDNLRYQRTLEHFGYLVQQATVFGQHVHVGCASGDEAITLLHGLSRYVPHFIALSAASPYMQGADTRFASSRLNIFSSFPDNGPMPWASDWQEFEGLFRHLASTDTIDSIKDLHWDIRPSPHFGTVEVRVMDTPLTLDHAVNIAGLIQATARWLLTERPFRYQPRDYLLYKFNRFQACRYGLEGVLTDVHTGNRHRLADDIQRLLDNVAPSADKVGATSAIDTLRLQVRNGLNEAQAMREFIAGGGSLIGLVKKQCEIWAG</sequence>
<evidence type="ECO:0000256" key="4">
    <source>
        <dbReference type="HAMAP-Rule" id="MF_01609"/>
    </source>
</evidence>
<dbReference type="InterPro" id="IPR014746">
    <property type="entry name" value="Gln_synth/guanido_kin_cat_dom"/>
</dbReference>
<comment type="caution">
    <text evidence="5">The sequence shown here is derived from an EMBL/GenBank/DDBJ whole genome shotgun (WGS) entry which is preliminary data.</text>
</comment>
<dbReference type="PANTHER" id="PTHR36510:SF1">
    <property type="entry name" value="GLUTAMATE--CYSTEINE LIGASE 2-RELATED"/>
    <property type="match status" value="1"/>
</dbReference>
<comment type="similarity">
    <text evidence="4">Belongs to the glutamate--cysteine ligase type 2 family. YbdK subfamily.</text>
</comment>
<dbReference type="InterPro" id="IPR050141">
    <property type="entry name" value="GCL_type2/YbdK_subfam"/>
</dbReference>
<proteinExistence type="inferred from homology"/>
<comment type="function">
    <text evidence="4">ATP-dependent carboxylate-amine ligase which exhibits weak glutamate--cysteine ligase activity.</text>
</comment>
<keyword evidence="6" id="KW-1185">Reference proteome</keyword>
<name>A0A6L6IGM8_9ENTR</name>
<keyword evidence="3 4" id="KW-0067">ATP-binding</keyword>
<dbReference type="HAMAP" id="MF_01609">
    <property type="entry name" value="Glu_cys_ligase_2"/>
    <property type="match status" value="1"/>
</dbReference>
<protein>
    <recommendedName>
        <fullName evidence="4">Putative glutamate--cysteine ligase 2</fullName>
        <ecNumber evidence="4">6.3.2.2</ecNumber>
    </recommendedName>
    <alternativeName>
        <fullName evidence="4">Gamma-glutamylcysteine synthetase 2</fullName>
        <shortName evidence="4">GCS 2</shortName>
        <shortName evidence="4">Gamma-GCS 2</shortName>
    </alternativeName>
</protein>
<evidence type="ECO:0000313" key="6">
    <source>
        <dbReference type="Proteomes" id="UP000477739"/>
    </source>
</evidence>
<dbReference type="Pfam" id="PF04107">
    <property type="entry name" value="GCS2"/>
    <property type="match status" value="1"/>
</dbReference>
<dbReference type="SUPFAM" id="SSF55931">
    <property type="entry name" value="Glutamine synthetase/guanido kinase"/>
    <property type="match status" value="1"/>
</dbReference>
<evidence type="ECO:0000256" key="2">
    <source>
        <dbReference type="ARBA" id="ARBA00022741"/>
    </source>
</evidence>
<comment type="catalytic activity">
    <reaction evidence="4">
        <text>L-cysteine + L-glutamate + ATP = gamma-L-glutamyl-L-cysteine + ADP + phosphate + H(+)</text>
        <dbReference type="Rhea" id="RHEA:13285"/>
        <dbReference type="ChEBI" id="CHEBI:15378"/>
        <dbReference type="ChEBI" id="CHEBI:29985"/>
        <dbReference type="ChEBI" id="CHEBI:30616"/>
        <dbReference type="ChEBI" id="CHEBI:35235"/>
        <dbReference type="ChEBI" id="CHEBI:43474"/>
        <dbReference type="ChEBI" id="CHEBI:58173"/>
        <dbReference type="ChEBI" id="CHEBI:456216"/>
        <dbReference type="EC" id="6.3.2.2"/>
    </reaction>
</comment>
<dbReference type="OrthoDB" id="9769628at2"/>
<reference evidence="5 6" key="1">
    <citation type="submission" date="2019-11" db="EMBL/GenBank/DDBJ databases">
        <title>Escherichia alba sp. nov. isolated from the gut of plastic-eating superworms Zophobas atratus.</title>
        <authorList>
            <person name="Yang Y."/>
        </authorList>
    </citation>
    <scope>NUCLEOTIDE SEQUENCE [LARGE SCALE GENOMIC DNA]</scope>
    <source>
        <strain evidence="6">BIT-B35</strain>
    </source>
</reference>
<keyword evidence="1 4" id="KW-0436">Ligase</keyword>
<evidence type="ECO:0000313" key="5">
    <source>
        <dbReference type="EMBL" id="MTH44828.1"/>
    </source>
</evidence>
<gene>
    <name evidence="5" type="ORF">GJV78_00790</name>
</gene>